<dbReference type="InterPro" id="IPR008523">
    <property type="entry name" value="DUF805"/>
</dbReference>
<feature type="transmembrane region" description="Helical" evidence="1">
    <location>
        <begin position="135"/>
        <end position="159"/>
    </location>
</feature>
<dbReference type="HOGENOM" id="CLU_1599184_0_0_6"/>
<dbReference type="EMBL" id="AYER01000003">
    <property type="protein sequence ID" value="ESK40360.1"/>
    <property type="molecule type" value="Genomic_DNA"/>
</dbReference>
<evidence type="ECO:0008006" key="4">
    <source>
        <dbReference type="Google" id="ProtNLM"/>
    </source>
</evidence>
<keyword evidence="1" id="KW-0472">Membrane</keyword>
<gene>
    <name evidence="2" type="ORF">P256_00808</name>
</gene>
<accession>V2TXD9</accession>
<dbReference type="Pfam" id="PF05656">
    <property type="entry name" value="DUF805"/>
    <property type="match status" value="1"/>
</dbReference>
<dbReference type="PATRIC" id="fig|1392540.3.peg.784"/>
<keyword evidence="1" id="KW-1133">Transmembrane helix</keyword>
<dbReference type="RefSeq" id="WP_023272394.1">
    <property type="nucleotide sequence ID" value="NZ_KI530712.1"/>
</dbReference>
<sequence length="166" mass="19053">MINYKKLGQSRLNRQNFVKQQAKLNIIFLLTVIPTIFILWVMALGLGMSNRSSFNLSDQILFIFLAIIIVVALTGFAYKKTLLNIRRLHDCNQSGWLSAFVFIPVINLFFILYLYCCTGNNIDNRYGAPQNYDLSVYSLIFSIMINIGFGGFIIIYLFIPLLAKIF</sequence>
<feature type="transmembrane region" description="Helical" evidence="1">
    <location>
        <begin position="94"/>
        <end position="115"/>
    </location>
</feature>
<keyword evidence="3" id="KW-1185">Reference proteome</keyword>
<protein>
    <recommendedName>
        <fullName evidence="4">DUF805 domain-containing protein</fullName>
    </recommendedName>
</protein>
<feature type="transmembrane region" description="Helical" evidence="1">
    <location>
        <begin position="60"/>
        <end position="78"/>
    </location>
</feature>
<feature type="transmembrane region" description="Helical" evidence="1">
    <location>
        <begin position="24"/>
        <end position="48"/>
    </location>
</feature>
<keyword evidence="1" id="KW-0812">Transmembrane</keyword>
<evidence type="ECO:0000313" key="2">
    <source>
        <dbReference type="EMBL" id="ESK40360.1"/>
    </source>
</evidence>
<dbReference type="PANTHER" id="PTHR34980">
    <property type="entry name" value="INNER MEMBRANE PROTEIN-RELATED-RELATED"/>
    <property type="match status" value="1"/>
</dbReference>
<evidence type="ECO:0000256" key="1">
    <source>
        <dbReference type="SAM" id="Phobius"/>
    </source>
</evidence>
<reference evidence="2 3" key="1">
    <citation type="submission" date="2013-10" db="EMBL/GenBank/DDBJ databases">
        <title>The Genome Sequence of Acinetobacter nectaris CIP 110549.</title>
        <authorList>
            <consortium name="The Broad Institute Genomics Platform"/>
            <consortium name="The Broad Institute Genome Sequencing Center for Infectious Disease"/>
            <person name="Cerqueira G."/>
            <person name="Feldgarden M."/>
            <person name="Courvalin P."/>
            <person name="Grillot-Courvalin C."/>
            <person name="Clermont D."/>
            <person name="Rocha E."/>
            <person name="Yoon E.-J."/>
            <person name="Nemec A."/>
            <person name="Young S.K."/>
            <person name="Zeng Q."/>
            <person name="Gargeya S."/>
            <person name="Fitzgerald M."/>
            <person name="Abouelleil A."/>
            <person name="Alvarado L."/>
            <person name="Berlin A.M."/>
            <person name="Chapman S.B."/>
            <person name="Gainer-Dewar J."/>
            <person name="Goldberg J."/>
            <person name="Gnerre S."/>
            <person name="Griggs A."/>
            <person name="Gujja S."/>
            <person name="Hansen M."/>
            <person name="Howarth C."/>
            <person name="Imamovic A."/>
            <person name="Ireland A."/>
            <person name="Larimer J."/>
            <person name="McCowan C."/>
            <person name="Murphy C."/>
            <person name="Pearson M."/>
            <person name="Poon T.W."/>
            <person name="Priest M."/>
            <person name="Roberts A."/>
            <person name="Saif S."/>
            <person name="Shea T."/>
            <person name="Sykes S."/>
            <person name="Wortman J."/>
            <person name="Nusbaum C."/>
            <person name="Birren B."/>
        </authorList>
    </citation>
    <scope>NUCLEOTIDE SEQUENCE [LARGE SCALE GENOMIC DNA]</scope>
    <source>
        <strain evidence="2 3">CIP 110549</strain>
    </source>
</reference>
<dbReference type="Proteomes" id="UP000023785">
    <property type="component" value="Unassembled WGS sequence"/>
</dbReference>
<comment type="caution">
    <text evidence="2">The sequence shown here is derived from an EMBL/GenBank/DDBJ whole genome shotgun (WGS) entry which is preliminary data.</text>
</comment>
<proteinExistence type="predicted"/>
<evidence type="ECO:0000313" key="3">
    <source>
        <dbReference type="Proteomes" id="UP000023785"/>
    </source>
</evidence>
<dbReference type="AlphaFoldDB" id="V2TXD9"/>
<name>V2TXD9_9GAMM</name>
<dbReference type="GO" id="GO:0005886">
    <property type="term" value="C:plasma membrane"/>
    <property type="evidence" value="ECO:0007669"/>
    <property type="project" value="TreeGrafter"/>
</dbReference>
<organism evidence="2 3">
    <name type="scientific">Acinetobacter nectaris CIP 110549</name>
    <dbReference type="NCBI Taxonomy" id="1392540"/>
    <lineage>
        <taxon>Bacteria</taxon>
        <taxon>Pseudomonadati</taxon>
        <taxon>Pseudomonadota</taxon>
        <taxon>Gammaproteobacteria</taxon>
        <taxon>Moraxellales</taxon>
        <taxon>Moraxellaceae</taxon>
        <taxon>Acinetobacter</taxon>
    </lineage>
</organism>